<dbReference type="Pfam" id="PF00732">
    <property type="entry name" value="GMC_oxred_N"/>
    <property type="match status" value="1"/>
</dbReference>
<reference evidence="7 8" key="1">
    <citation type="submission" date="2016-10" db="EMBL/GenBank/DDBJ databases">
        <authorList>
            <person name="de Groot N.N."/>
        </authorList>
    </citation>
    <scope>NUCLEOTIDE SEQUENCE [LARGE SCALE GENOMIC DNA]</scope>
    <source>
        <strain evidence="7 8">R-24608</strain>
    </source>
</reference>
<comment type="cofactor">
    <cofactor evidence="1 5">
        <name>FAD</name>
        <dbReference type="ChEBI" id="CHEBI:57692"/>
    </cofactor>
</comment>
<keyword evidence="4 5" id="KW-0274">FAD</keyword>
<dbReference type="AlphaFoldDB" id="A0A1I7IKV1"/>
<protein>
    <submittedName>
        <fullName evidence="7">Choline dehydrogenase</fullName>
    </submittedName>
</protein>
<evidence type="ECO:0000256" key="3">
    <source>
        <dbReference type="ARBA" id="ARBA00022630"/>
    </source>
</evidence>
<dbReference type="Gene3D" id="3.30.560.10">
    <property type="entry name" value="Glucose Oxidase, domain 3"/>
    <property type="match status" value="1"/>
</dbReference>
<dbReference type="InterPro" id="IPR036188">
    <property type="entry name" value="FAD/NAD-bd_sf"/>
</dbReference>
<dbReference type="RefSeq" id="WP_054256079.1">
    <property type="nucleotide sequence ID" value="NZ_CYIG01000013.1"/>
</dbReference>
<dbReference type="InterPro" id="IPR000172">
    <property type="entry name" value="GMC_OxRdtase_N"/>
</dbReference>
<keyword evidence="8" id="KW-1185">Reference proteome</keyword>
<comment type="similarity">
    <text evidence="2">Belongs to the GMC oxidoreductase family.</text>
</comment>
<accession>A0A1I7IKV1</accession>
<evidence type="ECO:0000256" key="1">
    <source>
        <dbReference type="ARBA" id="ARBA00001974"/>
    </source>
</evidence>
<dbReference type="InterPro" id="IPR012132">
    <property type="entry name" value="GMC_OxRdtase"/>
</dbReference>
<feature type="binding site" evidence="5">
    <location>
        <position position="85"/>
    </location>
    <ligand>
        <name>FAD</name>
        <dbReference type="ChEBI" id="CHEBI:57692"/>
    </ligand>
</feature>
<dbReference type="Pfam" id="PF05199">
    <property type="entry name" value="GMC_oxred_C"/>
    <property type="match status" value="1"/>
</dbReference>
<organism evidence="7 8">
    <name type="scientific">Paenacidovorax caeni</name>
    <dbReference type="NCBI Taxonomy" id="343013"/>
    <lineage>
        <taxon>Bacteria</taxon>
        <taxon>Pseudomonadati</taxon>
        <taxon>Pseudomonadota</taxon>
        <taxon>Betaproteobacteria</taxon>
        <taxon>Burkholderiales</taxon>
        <taxon>Comamonadaceae</taxon>
        <taxon>Paenacidovorax</taxon>
    </lineage>
</organism>
<evidence type="ECO:0000313" key="7">
    <source>
        <dbReference type="EMBL" id="SFU73553.1"/>
    </source>
</evidence>
<evidence type="ECO:0000259" key="6">
    <source>
        <dbReference type="PROSITE" id="PS00624"/>
    </source>
</evidence>
<dbReference type="GO" id="GO:0016614">
    <property type="term" value="F:oxidoreductase activity, acting on CH-OH group of donors"/>
    <property type="evidence" value="ECO:0007669"/>
    <property type="project" value="InterPro"/>
</dbReference>
<proteinExistence type="inferred from homology"/>
<keyword evidence="3" id="KW-0285">Flavoprotein</keyword>
<dbReference type="STRING" id="343013.SAMN04489707_101728"/>
<name>A0A1I7IKV1_9BURK</name>
<dbReference type="PANTHER" id="PTHR11552">
    <property type="entry name" value="GLUCOSE-METHANOL-CHOLINE GMC OXIDOREDUCTASE"/>
    <property type="match status" value="1"/>
</dbReference>
<dbReference type="GO" id="GO:0050660">
    <property type="term" value="F:flavin adenine dinucleotide binding"/>
    <property type="evidence" value="ECO:0007669"/>
    <property type="project" value="InterPro"/>
</dbReference>
<dbReference type="SUPFAM" id="SSF51905">
    <property type="entry name" value="FAD/NAD(P)-binding domain"/>
    <property type="match status" value="1"/>
</dbReference>
<evidence type="ECO:0000313" key="8">
    <source>
        <dbReference type="Proteomes" id="UP000183656"/>
    </source>
</evidence>
<evidence type="ECO:0000256" key="4">
    <source>
        <dbReference type="ARBA" id="ARBA00022827"/>
    </source>
</evidence>
<dbReference type="InterPro" id="IPR007867">
    <property type="entry name" value="GMC_OxRtase_C"/>
</dbReference>
<dbReference type="SUPFAM" id="SSF54373">
    <property type="entry name" value="FAD-linked reductases, C-terminal domain"/>
    <property type="match status" value="1"/>
</dbReference>
<dbReference type="OrthoDB" id="9785276at2"/>
<feature type="domain" description="Glucose-methanol-choline oxidoreductase N-terminal" evidence="6">
    <location>
        <begin position="276"/>
        <end position="290"/>
    </location>
</feature>
<dbReference type="EMBL" id="FPBX01000017">
    <property type="protein sequence ID" value="SFU73553.1"/>
    <property type="molecule type" value="Genomic_DNA"/>
</dbReference>
<evidence type="ECO:0000256" key="5">
    <source>
        <dbReference type="PIRSR" id="PIRSR000137-2"/>
    </source>
</evidence>
<dbReference type="PROSITE" id="PS00624">
    <property type="entry name" value="GMC_OXRED_2"/>
    <property type="match status" value="1"/>
</dbReference>
<evidence type="ECO:0000256" key="2">
    <source>
        <dbReference type="ARBA" id="ARBA00010790"/>
    </source>
</evidence>
<dbReference type="Proteomes" id="UP000183656">
    <property type="component" value="Unassembled WGS sequence"/>
</dbReference>
<dbReference type="PANTHER" id="PTHR11552:SF147">
    <property type="entry name" value="CHOLINE DEHYDROGENASE, MITOCHONDRIAL"/>
    <property type="match status" value="1"/>
</dbReference>
<dbReference type="PIRSF" id="PIRSF000137">
    <property type="entry name" value="Alcohol_oxidase"/>
    <property type="match status" value="1"/>
</dbReference>
<gene>
    <name evidence="7" type="ORF">SAMN04489707_101728</name>
</gene>
<sequence length="559" mass="61697">MSDTHFDYIIIGGGTAGALLANRLSADARNRVLLIEAGRKDDYHWIHIPVGYLYCIGNPRTDWLYQTEPDAGLNGRRLRYPRGKVLGGCSSINGMIYMRGQARDYDQWAQLTGDDTWRWDNVLPAFRRHEDHWRLDQPGTADEAFKRLHGNRATGSTGEWRVERQRLRWDVLDAFALAAQQAGIPATPDFNSGTNEGVGYFEVNQKSGWRWNSAKAFLRPACYGRPNFEMWTTAQATRLVVETQADGSRRCTGVHVWTGQELVHARAAREVILSAGAVNSPQLLQLSGIGPAALLRQHGIDVVHDLPGVGANLQDHLQIRSVYKVSGVPTLNTMANSLWGKARIGLQYLLSRSGPMSMAPSQLGAFTRSDPSQPYPNIEYHVQPLSLDAFGEPLHSFPAFTASVCNLNPTSRGTVQVRSPRFEDAPAIAPQYLSTEEDRKVAADSLRVTRRIVAQGAMAKYQPEEWKPGVQYQSDEDLARLAGDIATTIFHPVGTTKMGRDDDPMAVLDSRLRVRGIAGLRVVDAGAMPTITSGNTNSPTLMLAEKAAEWIRTDQQAGA</sequence>
<dbReference type="Gene3D" id="3.50.50.60">
    <property type="entry name" value="FAD/NAD(P)-binding domain"/>
    <property type="match status" value="1"/>
</dbReference>